<organism evidence="2 3">
    <name type="scientific">Ensete ventricosum</name>
    <name type="common">Abyssinian banana</name>
    <name type="synonym">Musa ensete</name>
    <dbReference type="NCBI Taxonomy" id="4639"/>
    <lineage>
        <taxon>Eukaryota</taxon>
        <taxon>Viridiplantae</taxon>
        <taxon>Streptophyta</taxon>
        <taxon>Embryophyta</taxon>
        <taxon>Tracheophyta</taxon>
        <taxon>Spermatophyta</taxon>
        <taxon>Magnoliopsida</taxon>
        <taxon>Liliopsida</taxon>
        <taxon>Zingiberales</taxon>
        <taxon>Musaceae</taxon>
        <taxon>Ensete</taxon>
    </lineage>
</organism>
<sequence>MRQLKVPLIAEGGAIGFRGRWDPWRLPEGIHGLSHDSDAVPCPLSRKVVTSYRVLAYRSVCVSFSLLRAVDGHTVQMWRAWNRTPQYYRHRDTWMASSNARRGDSKTSHHSFPLVKHSPRFTIIRIELTFRHRLFNDLGLSPSVGSARHPIVSPKTFLNLTRQVQALAKRIRSIIRLIPKWALSLPIRSTDRATISVVTSTPIGSFPSAFDAPTNSFVGPPMSNRQARDDYSLNKEPSRGGVTHA</sequence>
<dbReference type="EMBL" id="AMZH03000068">
    <property type="protein sequence ID" value="RRT85747.1"/>
    <property type="molecule type" value="Genomic_DNA"/>
</dbReference>
<proteinExistence type="predicted"/>
<feature type="compositionally biased region" description="Basic and acidic residues" evidence="1">
    <location>
        <begin position="226"/>
        <end position="238"/>
    </location>
</feature>
<gene>
    <name evidence="2" type="ORF">B296_00005592</name>
</gene>
<evidence type="ECO:0000256" key="1">
    <source>
        <dbReference type="SAM" id="MobiDB-lite"/>
    </source>
</evidence>
<evidence type="ECO:0000313" key="2">
    <source>
        <dbReference type="EMBL" id="RRT85747.1"/>
    </source>
</evidence>
<comment type="caution">
    <text evidence="2">The sequence shown here is derived from an EMBL/GenBank/DDBJ whole genome shotgun (WGS) entry which is preliminary data.</text>
</comment>
<protein>
    <submittedName>
        <fullName evidence="2">Uncharacterized protein</fullName>
    </submittedName>
</protein>
<name>A0A427BB88_ENSVE</name>
<accession>A0A427BB88</accession>
<dbReference type="AlphaFoldDB" id="A0A427BB88"/>
<reference evidence="2 3" key="1">
    <citation type="journal article" date="2014" name="Agronomy (Basel)">
        <title>A Draft Genome Sequence for Ensete ventricosum, the Drought-Tolerant Tree Against Hunger.</title>
        <authorList>
            <person name="Harrison J."/>
            <person name="Moore K.A."/>
            <person name="Paszkiewicz K."/>
            <person name="Jones T."/>
            <person name="Grant M."/>
            <person name="Ambacheew D."/>
            <person name="Muzemil S."/>
            <person name="Studholme D.J."/>
        </authorList>
    </citation>
    <scope>NUCLEOTIDE SEQUENCE [LARGE SCALE GENOMIC DNA]</scope>
</reference>
<feature type="region of interest" description="Disordered" evidence="1">
    <location>
        <begin position="217"/>
        <end position="245"/>
    </location>
</feature>
<evidence type="ECO:0000313" key="3">
    <source>
        <dbReference type="Proteomes" id="UP000287651"/>
    </source>
</evidence>
<dbReference type="Proteomes" id="UP000287651">
    <property type="component" value="Unassembled WGS sequence"/>
</dbReference>